<keyword evidence="3" id="KW-1185">Reference proteome</keyword>
<organism evidence="1 3">
    <name type="scientific">Volvox reticuliferus</name>
    <dbReference type="NCBI Taxonomy" id="1737510"/>
    <lineage>
        <taxon>Eukaryota</taxon>
        <taxon>Viridiplantae</taxon>
        <taxon>Chlorophyta</taxon>
        <taxon>core chlorophytes</taxon>
        <taxon>Chlorophyceae</taxon>
        <taxon>CS clade</taxon>
        <taxon>Chlamydomonadales</taxon>
        <taxon>Volvocaceae</taxon>
        <taxon>Volvox</taxon>
    </lineage>
</organism>
<dbReference type="EMBL" id="BNCP01000026">
    <property type="protein sequence ID" value="GIL83088.1"/>
    <property type="molecule type" value="Genomic_DNA"/>
</dbReference>
<dbReference type="Proteomes" id="UP000747110">
    <property type="component" value="Unassembled WGS sequence"/>
</dbReference>
<accession>A0A8J4FQG2</accession>
<dbReference type="InterPro" id="IPR011009">
    <property type="entry name" value="Kinase-like_dom_sf"/>
</dbReference>
<dbReference type="AlphaFoldDB" id="A0A8J4FQG2"/>
<name>A0A8J4FQG2_9CHLO</name>
<proteinExistence type="predicted"/>
<dbReference type="EMBL" id="BNCQ01000023">
    <property type="protein sequence ID" value="GIM07314.1"/>
    <property type="molecule type" value="Genomic_DNA"/>
</dbReference>
<dbReference type="SUPFAM" id="SSF56112">
    <property type="entry name" value="Protein kinase-like (PK-like)"/>
    <property type="match status" value="1"/>
</dbReference>
<comment type="caution">
    <text evidence="1">The sequence shown here is derived from an EMBL/GenBank/DDBJ whole genome shotgun (WGS) entry which is preliminary data.</text>
</comment>
<dbReference type="Proteomes" id="UP000722791">
    <property type="component" value="Unassembled WGS sequence"/>
</dbReference>
<evidence type="ECO:0000313" key="2">
    <source>
        <dbReference type="EMBL" id="GIM07314.1"/>
    </source>
</evidence>
<evidence type="ECO:0000313" key="3">
    <source>
        <dbReference type="Proteomes" id="UP000747110"/>
    </source>
</evidence>
<reference evidence="1" key="1">
    <citation type="journal article" date="2021" name="Proc. Natl. Acad. Sci. U.S.A.">
        <title>Three genomes in the algal genus Volvox reveal the fate of a haploid sex-determining region after a transition to homothallism.</title>
        <authorList>
            <person name="Yamamoto K."/>
            <person name="Hamaji T."/>
            <person name="Kawai-Toyooka H."/>
            <person name="Matsuzaki R."/>
            <person name="Takahashi F."/>
            <person name="Nishimura Y."/>
            <person name="Kawachi M."/>
            <person name="Noguchi H."/>
            <person name="Minakuchi Y."/>
            <person name="Umen J.G."/>
            <person name="Toyoda A."/>
            <person name="Nozaki H."/>
        </authorList>
    </citation>
    <scope>NUCLEOTIDE SEQUENCE</scope>
    <source>
        <strain evidence="2">NIES-3785</strain>
        <strain evidence="1">NIES-3786</strain>
    </source>
</reference>
<gene>
    <name evidence="1" type="ORF">Vretifemale_11898</name>
    <name evidence="2" type="ORF">Vretimale_11415</name>
</gene>
<sequence length="118" mass="12930">MAPSPPWCSDAPGTDGKAVSADEVRVTCILAKYCDAGSLADALVSREFPRRVHNWVAGMQLGPVPFKYHLKGVSMTLLDVALALRHLHSFNLLHRVRRRLARQPAAQIQPSGPTGLHR</sequence>
<dbReference type="OrthoDB" id="40902at2759"/>
<protein>
    <submittedName>
        <fullName evidence="1">Uncharacterized protein</fullName>
    </submittedName>
</protein>
<evidence type="ECO:0000313" key="1">
    <source>
        <dbReference type="EMBL" id="GIL83088.1"/>
    </source>
</evidence>